<reference evidence="1 2" key="1">
    <citation type="submission" date="2018-09" db="EMBL/GenBank/DDBJ databases">
        <title>Paracoccus onubensis nov. sp. a moderate halophilic bacterium isolated from Gruta de las Maravillas (Aracena, Spain).</title>
        <authorList>
            <person name="Jurado V."/>
            <person name="Gutierrez-Patricio S."/>
            <person name="Gonzalez-Pimentel J.L."/>
            <person name="Laiz L."/>
            <person name="Saiz-Jimenez C."/>
        </authorList>
    </citation>
    <scope>NUCLEOTIDE SEQUENCE [LARGE SCALE GENOMIC DNA]</scope>
    <source>
        <strain evidence="1 2">DSM 19484</strain>
    </source>
</reference>
<dbReference type="RefSeq" id="WP_119884721.1">
    <property type="nucleotide sequence ID" value="NZ_CP067169.1"/>
</dbReference>
<dbReference type="Proteomes" id="UP000285530">
    <property type="component" value="Unassembled WGS sequence"/>
</dbReference>
<gene>
    <name evidence="1" type="ORF">D3P06_00830</name>
</gene>
<proteinExistence type="predicted"/>
<dbReference type="AlphaFoldDB" id="A0A419A2C3"/>
<evidence type="ECO:0000313" key="2">
    <source>
        <dbReference type="Proteomes" id="UP000285530"/>
    </source>
</evidence>
<dbReference type="OrthoDB" id="7375416at2"/>
<protein>
    <submittedName>
        <fullName evidence="1">Uncharacterized protein</fullName>
    </submittedName>
</protein>
<dbReference type="EMBL" id="QZEV01000002">
    <property type="protein sequence ID" value="RJL07316.1"/>
    <property type="molecule type" value="Genomic_DNA"/>
</dbReference>
<accession>A0A419A2C3</accession>
<evidence type="ECO:0000313" key="1">
    <source>
        <dbReference type="EMBL" id="RJL07316.1"/>
    </source>
</evidence>
<sequence>MPDYTVEVTYHLPVYRQRSYSADTPAQACRLAIEDDGWGDAREDADSSGESHVTGIWEGADAAYSGQEIPVPSHFAETVQRKAGHFDMLLDALRILSADARAKRIPSPEVQAKAAWAIVRGEAILAGARDPDDPMRLPPATFTLAVLDEDRVRRRIATLLATDRRFQSLTPQSVHDADIQAAFAAVTADADLSRQVTYHEFQAAYAALTAASQRISQS</sequence>
<comment type="caution">
    <text evidence="1">The sequence shown here is derived from an EMBL/GenBank/DDBJ whole genome shotgun (WGS) entry which is preliminary data.</text>
</comment>
<organism evidence="1 2">
    <name type="scientific">Paracoccus aestuarii</name>
    <dbReference type="NCBI Taxonomy" id="453842"/>
    <lineage>
        <taxon>Bacteria</taxon>
        <taxon>Pseudomonadati</taxon>
        <taxon>Pseudomonadota</taxon>
        <taxon>Alphaproteobacteria</taxon>
        <taxon>Rhodobacterales</taxon>
        <taxon>Paracoccaceae</taxon>
        <taxon>Paracoccus</taxon>
    </lineage>
</organism>
<name>A0A419A2C3_9RHOB</name>
<keyword evidence="2" id="KW-1185">Reference proteome</keyword>